<keyword evidence="1" id="KW-0378">Hydrolase</keyword>
<dbReference type="PANTHER" id="PTHR22901:SF0">
    <property type="entry name" value="SIALATE O-ACETYLESTERASE"/>
    <property type="match status" value="1"/>
</dbReference>
<dbReference type="Gene3D" id="2.60.40.10">
    <property type="entry name" value="Immunoglobulins"/>
    <property type="match status" value="1"/>
</dbReference>
<dbReference type="EMBL" id="WAEL01000002">
    <property type="protein sequence ID" value="NID10003.1"/>
    <property type="molecule type" value="Genomic_DNA"/>
</dbReference>
<organism evidence="3 4">
    <name type="scientific">Fibrivirga algicola</name>
    <dbReference type="NCBI Taxonomy" id="2950420"/>
    <lineage>
        <taxon>Bacteria</taxon>
        <taxon>Pseudomonadati</taxon>
        <taxon>Bacteroidota</taxon>
        <taxon>Cytophagia</taxon>
        <taxon>Cytophagales</taxon>
        <taxon>Spirosomataceae</taxon>
        <taxon>Fibrivirga</taxon>
    </lineage>
</organism>
<dbReference type="InterPro" id="IPR005181">
    <property type="entry name" value="SASA"/>
</dbReference>
<reference evidence="3" key="1">
    <citation type="submission" date="2024-05" db="EMBL/GenBank/DDBJ databases">
        <authorList>
            <person name="Jung D.-H."/>
        </authorList>
    </citation>
    <scope>NUCLEOTIDE SEQUENCE</scope>
    <source>
        <strain evidence="3">JA-25</strain>
    </source>
</reference>
<dbReference type="InterPro" id="IPR008979">
    <property type="entry name" value="Galactose-bd-like_sf"/>
</dbReference>
<dbReference type="PANTHER" id="PTHR22901">
    <property type="entry name" value="SIALATE O-ACETYLESTERASE"/>
    <property type="match status" value="1"/>
</dbReference>
<sequence>MARLFTDHVVLQRQKPIPVWGWAKPREAVKVTLAGQTQQAKADANGKWLVRFSPLEAGGPHTLAATAKSGSASASDVLVGEVWLCSGQSNMEWTVKQTDHFAKEKKNANFPQIRHLRVDHELALTPQQDLKAGPWQLASAETVGDFTAIGFFFARELTQKLNNIPIGLVHSSWGGSQVEGWISKESMLSNDELRGYAQTMPTTWQAADSLIDVKLRKNLQVPANLTATDEARYIDPSYGFAGWRKSDAIGQWEWKDMRGFMGQGYMAKIVTLPDEMATEQTTLALAENDSPTQVYINGKLVADGTVQGVRKISVPAGTWKAGENKVVIKLGNMVNPNWYGVGLKGSAADLYVEDPLQRISLGGEWRLMPSFAGKHEYKRFMNNVGMSIYNAMIAPLEPMAMRGVLWYQGESNAGRSYQYRQSFPLLITDWRKKFGQEMSFYFVQLANYGANNSSNQGSGWAELREAQTMTLSLPKTGMAVITDIGNPKDIHPTNKQDVGHRLALNALKFDYGQDVNYSSPLYEGVKFEGGKAIVSFKHTGGGLVAKDKYGYLKGFEVAGDDKVFHFATAEIHGNTVILSHPNVSKPVAVRYAWADSPDDANLFSADGLPANSFRTDTWPGVTAQAKFE</sequence>
<dbReference type="SUPFAM" id="SSF49785">
    <property type="entry name" value="Galactose-binding domain-like"/>
    <property type="match status" value="1"/>
</dbReference>
<dbReference type="SUPFAM" id="SSF52266">
    <property type="entry name" value="SGNH hydrolase"/>
    <property type="match status" value="1"/>
</dbReference>
<dbReference type="Pfam" id="PF03629">
    <property type="entry name" value="SASA"/>
    <property type="match status" value="2"/>
</dbReference>
<dbReference type="InterPro" id="IPR013783">
    <property type="entry name" value="Ig-like_fold"/>
</dbReference>
<evidence type="ECO:0000313" key="3">
    <source>
        <dbReference type="EMBL" id="NID10003.1"/>
    </source>
</evidence>
<gene>
    <name evidence="3" type="ORF">F7231_07445</name>
</gene>
<protein>
    <submittedName>
        <fullName evidence="3">Sialate O-acetylesterase</fullName>
    </submittedName>
</protein>
<evidence type="ECO:0000313" key="4">
    <source>
        <dbReference type="Proteomes" id="UP000606008"/>
    </source>
</evidence>
<feature type="domain" description="Sialate O-acetylesterase" evidence="2">
    <location>
        <begin position="81"/>
        <end position="187"/>
    </location>
</feature>
<feature type="domain" description="Sialate O-acetylesterase" evidence="2">
    <location>
        <begin position="373"/>
        <end position="506"/>
    </location>
</feature>
<keyword evidence="4" id="KW-1185">Reference proteome</keyword>
<dbReference type="InterPro" id="IPR039329">
    <property type="entry name" value="SIAE"/>
</dbReference>
<evidence type="ECO:0000256" key="1">
    <source>
        <dbReference type="ARBA" id="ARBA00022801"/>
    </source>
</evidence>
<dbReference type="Proteomes" id="UP000606008">
    <property type="component" value="Unassembled WGS sequence"/>
</dbReference>
<name>A0ABX0QGK8_9BACT</name>
<accession>A0ABX0QGK8</accession>
<comment type="caution">
    <text evidence="3">The sequence shown here is derived from an EMBL/GenBank/DDBJ whole genome shotgun (WGS) entry which is preliminary data.</text>
</comment>
<proteinExistence type="predicted"/>
<dbReference type="Gene3D" id="3.40.50.1110">
    <property type="entry name" value="SGNH hydrolase"/>
    <property type="match status" value="2"/>
</dbReference>
<dbReference type="InterPro" id="IPR036514">
    <property type="entry name" value="SGNH_hydro_sf"/>
</dbReference>
<evidence type="ECO:0000259" key="2">
    <source>
        <dbReference type="Pfam" id="PF03629"/>
    </source>
</evidence>